<reference evidence="5 6" key="1">
    <citation type="submission" date="2019-07" db="EMBL/GenBank/DDBJ databases">
        <authorList>
            <person name="Friedrich A."/>
            <person name="Schacherer J."/>
        </authorList>
    </citation>
    <scope>NUCLEOTIDE SEQUENCE [LARGE SCALE GENOMIC DNA]</scope>
</reference>
<organism evidence="5 6">
    <name type="scientific">Dekkera bruxellensis</name>
    <name type="common">Brettanomyces custersii</name>
    <dbReference type="NCBI Taxonomy" id="5007"/>
    <lineage>
        <taxon>Eukaryota</taxon>
        <taxon>Fungi</taxon>
        <taxon>Dikarya</taxon>
        <taxon>Ascomycota</taxon>
        <taxon>Saccharomycotina</taxon>
        <taxon>Pichiomycetes</taxon>
        <taxon>Pichiales</taxon>
        <taxon>Pichiaceae</taxon>
        <taxon>Brettanomyces</taxon>
    </lineage>
</organism>
<feature type="compositionally biased region" description="Basic and acidic residues" evidence="4">
    <location>
        <begin position="117"/>
        <end position="126"/>
    </location>
</feature>
<evidence type="ECO:0000313" key="6">
    <source>
        <dbReference type="Proteomes" id="UP000478008"/>
    </source>
</evidence>
<dbReference type="EMBL" id="CABFWN010000002">
    <property type="protein sequence ID" value="VUG17784.1"/>
    <property type="molecule type" value="Genomic_DNA"/>
</dbReference>
<dbReference type="Proteomes" id="UP000478008">
    <property type="component" value="Unassembled WGS sequence"/>
</dbReference>
<protein>
    <submittedName>
        <fullName evidence="5">DEBR0S2_16270g1_1</fullName>
    </submittedName>
</protein>
<evidence type="ECO:0000256" key="1">
    <source>
        <dbReference type="ARBA" id="ARBA00010605"/>
    </source>
</evidence>
<sequence length="273" mass="30771">MFLRSNKCILKSMRSEGRKFGVRYTAQSKKKRIAVQLLDSFAGIGITGQIVHVKASTMMNKLHRGNGAVYLNYEGAKPRITVIDPKKIQARRMKELRAANIKPEQIVAEGPDISVEEKKEKEEKRVKKEKKEKKENKPEKLLSLDELIGLDLAEVSEEDRDKVVDAMPKKITLKRYTKDGAIDPALSVPKIASSLENIVRKSLGHKKLQDAVSQFFNQEKIKLVLRPAAVQDETAEVANTIGSIKKTGSYTLSVEENGRQLTEIIIRVVDREH</sequence>
<dbReference type="Gene3D" id="3.40.5.10">
    <property type="entry name" value="Ribosomal protein L9, N-terminal domain"/>
    <property type="match status" value="1"/>
</dbReference>
<comment type="similarity">
    <text evidence="1">Belongs to the bacterial ribosomal protein bL9 family.</text>
</comment>
<dbReference type="InterPro" id="IPR009027">
    <property type="entry name" value="Ribosomal_bL9/RNase_H1_N"/>
</dbReference>
<keyword evidence="6" id="KW-1185">Reference proteome</keyword>
<gene>
    <name evidence="5" type="ORF">DEBR0S2_16270G</name>
</gene>
<evidence type="ECO:0000256" key="4">
    <source>
        <dbReference type="SAM" id="MobiDB-lite"/>
    </source>
</evidence>
<proteinExistence type="inferred from homology"/>
<dbReference type="AlphaFoldDB" id="A0A7D9H1K5"/>
<accession>A0A7D9H1K5</accession>
<feature type="region of interest" description="Disordered" evidence="4">
    <location>
        <begin position="117"/>
        <end position="137"/>
    </location>
</feature>
<dbReference type="GO" id="GO:1990904">
    <property type="term" value="C:ribonucleoprotein complex"/>
    <property type="evidence" value="ECO:0007669"/>
    <property type="project" value="UniProtKB-KW"/>
</dbReference>
<name>A0A7D9H1K5_DEKBR</name>
<dbReference type="GO" id="GO:0005840">
    <property type="term" value="C:ribosome"/>
    <property type="evidence" value="ECO:0007669"/>
    <property type="project" value="UniProtKB-KW"/>
</dbReference>
<keyword evidence="3" id="KW-0687">Ribonucleoprotein</keyword>
<dbReference type="InterPro" id="IPR036935">
    <property type="entry name" value="Ribosomal_bL9_N_sf"/>
</dbReference>
<dbReference type="SUPFAM" id="SSF55658">
    <property type="entry name" value="L9 N-domain-like"/>
    <property type="match status" value="1"/>
</dbReference>
<evidence type="ECO:0000256" key="2">
    <source>
        <dbReference type="ARBA" id="ARBA00022980"/>
    </source>
</evidence>
<evidence type="ECO:0000313" key="5">
    <source>
        <dbReference type="EMBL" id="VUG17784.1"/>
    </source>
</evidence>
<keyword evidence="2" id="KW-0689">Ribosomal protein</keyword>
<evidence type="ECO:0000256" key="3">
    <source>
        <dbReference type="ARBA" id="ARBA00023274"/>
    </source>
</evidence>